<reference evidence="4" key="2">
    <citation type="submission" date="2015-01" db="EMBL/GenBank/DDBJ databases">
        <title>Evolutionary Origins and Diversification of the Mycorrhizal Mutualists.</title>
        <authorList>
            <consortium name="DOE Joint Genome Institute"/>
            <consortium name="Mycorrhizal Genomics Consortium"/>
            <person name="Kohler A."/>
            <person name="Kuo A."/>
            <person name="Nagy L.G."/>
            <person name="Floudas D."/>
            <person name="Copeland A."/>
            <person name="Barry K.W."/>
            <person name="Cichocki N."/>
            <person name="Veneault-Fourrey C."/>
            <person name="LaButti K."/>
            <person name="Lindquist E.A."/>
            <person name="Lipzen A."/>
            <person name="Lundell T."/>
            <person name="Morin E."/>
            <person name="Murat C."/>
            <person name="Riley R."/>
            <person name="Ohm R."/>
            <person name="Sun H."/>
            <person name="Tunlid A."/>
            <person name="Henrissat B."/>
            <person name="Grigoriev I.V."/>
            <person name="Hibbett D.S."/>
            <person name="Martin F."/>
        </authorList>
    </citation>
    <scope>NUCLEOTIDE SEQUENCE [LARGE SCALE GENOMIC DNA]</scope>
    <source>
        <strain evidence="4">MAFF 305830</strain>
    </source>
</reference>
<gene>
    <name evidence="3" type="ORF">M408DRAFT_71476</name>
</gene>
<feature type="region of interest" description="Disordered" evidence="2">
    <location>
        <begin position="311"/>
        <end position="691"/>
    </location>
</feature>
<feature type="compositionally biased region" description="Basic and acidic residues" evidence="2">
    <location>
        <begin position="507"/>
        <end position="529"/>
    </location>
</feature>
<feature type="compositionally biased region" description="Low complexity" evidence="2">
    <location>
        <begin position="563"/>
        <end position="592"/>
    </location>
</feature>
<dbReference type="PANTHER" id="PTHR31962">
    <property type="entry name" value="SPHINGOLIPID LONG CHAIN BASE-RESPONSIVE PROTEIN PIL1"/>
    <property type="match status" value="1"/>
</dbReference>
<evidence type="ECO:0000256" key="2">
    <source>
        <dbReference type="SAM" id="MobiDB-lite"/>
    </source>
</evidence>
<feature type="region of interest" description="Disordered" evidence="2">
    <location>
        <begin position="719"/>
        <end position="843"/>
    </location>
</feature>
<dbReference type="GO" id="GO:0006897">
    <property type="term" value="P:endocytosis"/>
    <property type="evidence" value="ECO:0007669"/>
    <property type="project" value="TreeGrafter"/>
</dbReference>
<evidence type="ECO:0000313" key="3">
    <source>
        <dbReference type="EMBL" id="KIM27381.1"/>
    </source>
</evidence>
<sequence length="843" mass="89048">MFGSLSTKIAHSTITPALGNQDLRFLQESINKEKELVTSVQKLSKDFGTAAEALKQWAAGEGEDLSDVASGSMIISTHIISALNNFAEHESNIRSQLKDVRTKEEQLDELRRRRKAVASKLEAQERRLSKMGSEVGFFPLIIGELGKLLAAEVPQDVTPPGQGRAPYPGREAVVQITAEAARCVAGVTFNGAADTDFASRQARPRPQALALAPPAEGGIPPNGMMTHDHDHSRFTETSSLGGHPPYTPSSVHGGTMPPSREYSTMSAGPPPVDEFGRPIDGLPMSANTMPALGAKQQQPIQQMPLSAIQHSMRTPHSPGGPDTFVPSHNPTGSSSGSRGGSSRPVFHAPPPPPTLNLPHQQQQHHAQDPRGAPPGHGPNQDLSGSRFNQYPPAQGRQGATVERGLTLSLPLSSRRSPSPAIDQAENDAPEEKEVDSPFVPPAGNAPSSFKPPQQPTRQGTQDSGDVVLGSGEADLQRTTTLPPKLGFGGDFPEWSLGFEELGLGADLEGKKDTPALEKEAEPKVEKKGLPEPPSAAPAEPEDRSPISAVPKSLREPEGGSQASTPITQTPTTYSNTQTPTTQTPTTYTPTSTGPDGLKIVHDHVVDNPNTRTSGNSGRFAMFPDKRKPTPQSSLDRADSTNNNSSLMPPHTKTSTTHPGAVDRTPSPYPEGVSPVPTPAEEKQSEDLPLDIAALITHPEFEEPGGLLAPAPKKSILVDPQHSRTDTMGTFGAGPNSAASHDGPRLRFAPRPPSPITPSPVTPGNPAWASMDSLDRSGVGPIGSSSELARAPAPVATEVSSTPGYMEAGSGRSEQGSKGDNRLSIITPLEVHKKEGGSHPSTRE</sequence>
<dbReference type="HOGENOM" id="CLU_337753_0_0_1"/>
<dbReference type="Pfam" id="PF13805">
    <property type="entry name" value="Pil1"/>
    <property type="match status" value="1"/>
</dbReference>
<organism evidence="3 4">
    <name type="scientific">Serendipita vermifera MAFF 305830</name>
    <dbReference type="NCBI Taxonomy" id="933852"/>
    <lineage>
        <taxon>Eukaryota</taxon>
        <taxon>Fungi</taxon>
        <taxon>Dikarya</taxon>
        <taxon>Basidiomycota</taxon>
        <taxon>Agaricomycotina</taxon>
        <taxon>Agaricomycetes</taxon>
        <taxon>Sebacinales</taxon>
        <taxon>Serendipitaceae</taxon>
        <taxon>Serendipita</taxon>
    </lineage>
</organism>
<evidence type="ECO:0000256" key="1">
    <source>
        <dbReference type="SAM" id="Coils"/>
    </source>
</evidence>
<accession>A0A0C3B7C4</accession>
<dbReference type="AlphaFoldDB" id="A0A0C3B7C4"/>
<dbReference type="GO" id="GO:0036286">
    <property type="term" value="C:eisosome filament"/>
    <property type="evidence" value="ECO:0007669"/>
    <property type="project" value="TreeGrafter"/>
</dbReference>
<evidence type="ECO:0000313" key="4">
    <source>
        <dbReference type="Proteomes" id="UP000054097"/>
    </source>
</evidence>
<dbReference type="InterPro" id="IPR027267">
    <property type="entry name" value="AH/BAR_dom_sf"/>
</dbReference>
<feature type="compositionally biased region" description="Low complexity" evidence="2">
    <location>
        <begin position="407"/>
        <end position="419"/>
    </location>
</feature>
<dbReference type="GO" id="GO:0008289">
    <property type="term" value="F:lipid binding"/>
    <property type="evidence" value="ECO:0007669"/>
    <property type="project" value="TreeGrafter"/>
</dbReference>
<feature type="compositionally biased region" description="Polar residues" evidence="2">
    <location>
        <begin position="607"/>
        <end position="616"/>
    </location>
</feature>
<name>A0A0C3B7C4_SERVB</name>
<keyword evidence="4" id="KW-1185">Reference proteome</keyword>
<keyword evidence="1" id="KW-0175">Coiled coil</keyword>
<feature type="coiled-coil region" evidence="1">
    <location>
        <begin position="93"/>
        <end position="127"/>
    </location>
</feature>
<feature type="compositionally biased region" description="Pro residues" evidence="2">
    <location>
        <begin position="749"/>
        <end position="762"/>
    </location>
</feature>
<feature type="compositionally biased region" description="Low complexity" evidence="2">
    <location>
        <begin position="332"/>
        <end position="343"/>
    </location>
</feature>
<dbReference type="GO" id="GO:0005886">
    <property type="term" value="C:plasma membrane"/>
    <property type="evidence" value="ECO:0007669"/>
    <property type="project" value="TreeGrafter"/>
</dbReference>
<dbReference type="OrthoDB" id="5599269at2759"/>
<feature type="compositionally biased region" description="Polar residues" evidence="2">
    <location>
        <begin position="445"/>
        <end position="463"/>
    </location>
</feature>
<dbReference type="PANTHER" id="PTHR31962:SF6">
    <property type="entry name" value="EISOSOME COMPONENT PIL1-DOMAIN-CONTAINING PROTEIN"/>
    <property type="match status" value="1"/>
</dbReference>
<proteinExistence type="predicted"/>
<dbReference type="STRING" id="933852.A0A0C3B7C4"/>
<reference evidence="3 4" key="1">
    <citation type="submission" date="2014-04" db="EMBL/GenBank/DDBJ databases">
        <authorList>
            <consortium name="DOE Joint Genome Institute"/>
            <person name="Kuo A."/>
            <person name="Zuccaro A."/>
            <person name="Kohler A."/>
            <person name="Nagy L.G."/>
            <person name="Floudas D."/>
            <person name="Copeland A."/>
            <person name="Barry K.W."/>
            <person name="Cichocki N."/>
            <person name="Veneault-Fourrey C."/>
            <person name="LaButti K."/>
            <person name="Lindquist E.A."/>
            <person name="Lipzen A."/>
            <person name="Lundell T."/>
            <person name="Morin E."/>
            <person name="Murat C."/>
            <person name="Sun H."/>
            <person name="Tunlid A."/>
            <person name="Henrissat B."/>
            <person name="Grigoriev I.V."/>
            <person name="Hibbett D.S."/>
            <person name="Martin F."/>
            <person name="Nordberg H.P."/>
            <person name="Cantor M.N."/>
            <person name="Hua S.X."/>
        </authorList>
    </citation>
    <scope>NUCLEOTIDE SEQUENCE [LARGE SCALE GENOMIC DNA]</scope>
    <source>
        <strain evidence="3 4">MAFF 305830</strain>
    </source>
</reference>
<feature type="compositionally biased region" description="Polar residues" evidence="2">
    <location>
        <begin position="629"/>
        <end position="657"/>
    </location>
</feature>
<protein>
    <submittedName>
        <fullName evidence="3">Uncharacterized protein</fullName>
    </submittedName>
</protein>
<dbReference type="EMBL" id="KN824299">
    <property type="protein sequence ID" value="KIM27381.1"/>
    <property type="molecule type" value="Genomic_DNA"/>
</dbReference>
<feature type="region of interest" description="Disordered" evidence="2">
    <location>
        <begin position="211"/>
        <end position="288"/>
    </location>
</feature>
<dbReference type="Gene3D" id="1.20.1270.60">
    <property type="entry name" value="Arfaptin homology (AH) domain/BAR domain"/>
    <property type="match status" value="2"/>
</dbReference>
<feature type="compositionally biased region" description="Basic and acidic residues" evidence="2">
    <location>
        <begin position="829"/>
        <end position="843"/>
    </location>
</feature>
<dbReference type="InterPro" id="IPR028245">
    <property type="entry name" value="PIL1/LSP1"/>
</dbReference>
<dbReference type="Proteomes" id="UP000054097">
    <property type="component" value="Unassembled WGS sequence"/>
</dbReference>
<dbReference type="GO" id="GO:0070941">
    <property type="term" value="P:eisosome assembly"/>
    <property type="evidence" value="ECO:0007669"/>
    <property type="project" value="TreeGrafter"/>
</dbReference>